<dbReference type="Gene3D" id="3.40.50.1820">
    <property type="entry name" value="alpha/beta hydrolase"/>
    <property type="match status" value="1"/>
</dbReference>
<feature type="domain" description="AB hydrolase-1" evidence="1">
    <location>
        <begin position="64"/>
        <end position="187"/>
    </location>
</feature>
<organism evidence="2 3">
    <name type="scientific">Bicyclus anynana</name>
    <name type="common">Squinting bush brown butterfly</name>
    <dbReference type="NCBI Taxonomy" id="110368"/>
    <lineage>
        <taxon>Eukaryota</taxon>
        <taxon>Metazoa</taxon>
        <taxon>Ecdysozoa</taxon>
        <taxon>Arthropoda</taxon>
        <taxon>Hexapoda</taxon>
        <taxon>Insecta</taxon>
        <taxon>Pterygota</taxon>
        <taxon>Neoptera</taxon>
        <taxon>Endopterygota</taxon>
        <taxon>Lepidoptera</taxon>
        <taxon>Glossata</taxon>
        <taxon>Ditrysia</taxon>
        <taxon>Papilionoidea</taxon>
        <taxon>Nymphalidae</taxon>
        <taxon>Satyrinae</taxon>
        <taxon>Satyrini</taxon>
        <taxon>Mycalesina</taxon>
        <taxon>Bicyclus</taxon>
    </lineage>
</organism>
<dbReference type="RefSeq" id="XP_023944372.2">
    <property type="nucleotide sequence ID" value="XM_024088604.2"/>
</dbReference>
<protein>
    <submittedName>
        <fullName evidence="3">Valacyclovir hydrolase</fullName>
    </submittedName>
</protein>
<dbReference type="Proteomes" id="UP001652582">
    <property type="component" value="Chromosome 10"/>
</dbReference>
<evidence type="ECO:0000259" key="1">
    <source>
        <dbReference type="Pfam" id="PF00561"/>
    </source>
</evidence>
<dbReference type="GeneID" id="112050350"/>
<keyword evidence="2" id="KW-1185">Reference proteome</keyword>
<proteinExistence type="predicted"/>
<evidence type="ECO:0000313" key="2">
    <source>
        <dbReference type="Proteomes" id="UP001652582"/>
    </source>
</evidence>
<dbReference type="PANTHER" id="PTHR46331:SF2">
    <property type="entry name" value="VALACYCLOVIR HYDROLASE"/>
    <property type="match status" value="1"/>
</dbReference>
<accession>A0A6J1NHB5</accession>
<dbReference type="InterPro" id="IPR000073">
    <property type="entry name" value="AB_hydrolase_1"/>
</dbReference>
<dbReference type="OrthoDB" id="19657at2759"/>
<name>A0A6J1NHB5_BICAN</name>
<dbReference type="InterPro" id="IPR029058">
    <property type="entry name" value="AB_hydrolase_fold"/>
</dbReference>
<dbReference type="AlphaFoldDB" id="A0A6J1NHB5"/>
<reference evidence="3" key="1">
    <citation type="submission" date="2025-08" db="UniProtKB">
        <authorList>
            <consortium name="RefSeq"/>
        </authorList>
    </citation>
    <scope>IDENTIFICATION</scope>
</reference>
<dbReference type="GO" id="GO:0017171">
    <property type="term" value="F:serine hydrolase activity"/>
    <property type="evidence" value="ECO:0007669"/>
    <property type="project" value="TreeGrafter"/>
</dbReference>
<dbReference type="Pfam" id="PF00561">
    <property type="entry name" value="Abhydrolase_1"/>
    <property type="match status" value="2"/>
</dbReference>
<keyword evidence="3" id="KW-0378">Hydrolase</keyword>
<evidence type="ECO:0000313" key="3">
    <source>
        <dbReference type="RefSeq" id="XP_023944372.2"/>
    </source>
</evidence>
<dbReference type="PANTHER" id="PTHR46331">
    <property type="entry name" value="VALACYCLOVIR HYDROLASE"/>
    <property type="match status" value="1"/>
</dbReference>
<dbReference type="KEGG" id="bany:112050350"/>
<feature type="domain" description="AB hydrolase-1" evidence="1">
    <location>
        <begin position="214"/>
        <end position="273"/>
    </location>
</feature>
<gene>
    <name evidence="3" type="primary">LOC112050350</name>
</gene>
<dbReference type="SUPFAM" id="SSF53474">
    <property type="entry name" value="alpha/beta-Hydrolases"/>
    <property type="match status" value="1"/>
</dbReference>
<sequence length="293" mass="34104">MFLRSFVLTKINQLKINKLFFLNESYSTAARLKLKEDIIKEQKIKVGNYNINYIKVGWGDHKVLCAPGSLGTWSDYQLQIRGFDRDKFSLVVCDPAGNGKSTIPDEDDNVINFFERDANVYYEFMKALEIPKYSYLGWSCSGASGLILAAKHPEAVHKLVVFGTSSHMLLSETENYKKMKDLKNWSKPVLGAMMKMYGEEVFVKKLNKWVDNIVNNYHVFTCDDLLKDIRCPTMIMYGEKDQMVDNSHVKYLQERIKNSRVHLYPEGKHNIHMKYAEDFNRRVQDFFLETTND</sequence>